<organism evidence="3 4">
    <name type="scientific">Mucuna pruriens</name>
    <name type="common">Velvet bean</name>
    <name type="synonym">Dolichos pruriens</name>
    <dbReference type="NCBI Taxonomy" id="157652"/>
    <lineage>
        <taxon>Eukaryota</taxon>
        <taxon>Viridiplantae</taxon>
        <taxon>Streptophyta</taxon>
        <taxon>Embryophyta</taxon>
        <taxon>Tracheophyta</taxon>
        <taxon>Spermatophyta</taxon>
        <taxon>Magnoliopsida</taxon>
        <taxon>eudicotyledons</taxon>
        <taxon>Gunneridae</taxon>
        <taxon>Pentapetalae</taxon>
        <taxon>rosids</taxon>
        <taxon>fabids</taxon>
        <taxon>Fabales</taxon>
        <taxon>Fabaceae</taxon>
        <taxon>Papilionoideae</taxon>
        <taxon>50 kb inversion clade</taxon>
        <taxon>NPAAA clade</taxon>
        <taxon>indigoferoid/millettioid clade</taxon>
        <taxon>Phaseoleae</taxon>
        <taxon>Mucuna</taxon>
    </lineage>
</organism>
<dbReference type="Proteomes" id="UP000257109">
    <property type="component" value="Unassembled WGS sequence"/>
</dbReference>
<name>A0A371FJW7_MUCPR</name>
<reference evidence="3" key="1">
    <citation type="submission" date="2018-05" db="EMBL/GenBank/DDBJ databases">
        <title>Draft genome of Mucuna pruriens seed.</title>
        <authorList>
            <person name="Nnadi N.E."/>
            <person name="Vos R."/>
            <person name="Hasami M.H."/>
            <person name="Devisetty U.K."/>
            <person name="Aguiy J.C."/>
        </authorList>
    </citation>
    <scope>NUCLEOTIDE SEQUENCE [LARGE SCALE GENOMIC DNA]</scope>
    <source>
        <strain evidence="3">JCA_2017</strain>
    </source>
</reference>
<dbReference type="PANTHER" id="PTHR31099:SF49">
    <property type="entry name" value="MYOSIN HEAVY CHAIN-LIKE PROTEIN"/>
    <property type="match status" value="1"/>
</dbReference>
<proteinExistence type="predicted"/>
<feature type="region of interest" description="Disordered" evidence="1">
    <location>
        <begin position="178"/>
        <end position="217"/>
    </location>
</feature>
<gene>
    <name evidence="3" type="ORF">CR513_41083</name>
</gene>
<feature type="domain" description="Transposase (putative) gypsy type" evidence="2">
    <location>
        <begin position="21"/>
        <end position="79"/>
    </location>
</feature>
<dbReference type="Pfam" id="PF04195">
    <property type="entry name" value="Transposase_28"/>
    <property type="match status" value="1"/>
</dbReference>
<dbReference type="OrthoDB" id="1321796at2759"/>
<evidence type="ECO:0000313" key="4">
    <source>
        <dbReference type="Proteomes" id="UP000257109"/>
    </source>
</evidence>
<comment type="caution">
    <text evidence="3">The sequence shown here is derived from an EMBL/GenBank/DDBJ whole genome shotgun (WGS) entry which is preliminary data.</text>
</comment>
<dbReference type="EMBL" id="QJKJ01008809">
    <property type="protein sequence ID" value="RDX78615.1"/>
    <property type="molecule type" value="Genomic_DNA"/>
</dbReference>
<sequence length="338" mass="37844">MGPAEGAEQFFYLYDTLHSKLGIKLSFTHFERAVLHTLNVAPTQLHPNSWAFVRAFKLLCEDLGRATSLGLFFWFFSLRKTDRVGWTSLSNRARHKLLRLFLESYKTFKDYFFRVASSNPSSNLLVARERLTVLPTSLDPIAGRVHHGRPKELGELGAFPYHRAGGDARYSTKALKDLRKRKEQASQTAGVEAEAAPLSTARPVDPPQASQEGTSRTPSVFILERATPSSPFHIQQEVLEELADRPSKRSHLEELVQTDHEDPFAGRKESTPRTFDPRTLLINCSTFTLAADQALASSSLGQEVGRLGLQYAAHGFALARAAEKEFGFLESERLVWAD</sequence>
<keyword evidence="4" id="KW-1185">Reference proteome</keyword>
<evidence type="ECO:0000256" key="1">
    <source>
        <dbReference type="SAM" id="MobiDB-lite"/>
    </source>
</evidence>
<protein>
    <recommendedName>
        <fullName evidence="2">Transposase (putative) gypsy type domain-containing protein</fullName>
    </recommendedName>
</protein>
<dbReference type="AlphaFoldDB" id="A0A371FJW7"/>
<feature type="non-terminal residue" evidence="3">
    <location>
        <position position="1"/>
    </location>
</feature>
<feature type="compositionally biased region" description="Polar residues" evidence="1">
    <location>
        <begin position="208"/>
        <end position="217"/>
    </location>
</feature>
<evidence type="ECO:0000313" key="3">
    <source>
        <dbReference type="EMBL" id="RDX78615.1"/>
    </source>
</evidence>
<accession>A0A371FJW7</accession>
<evidence type="ECO:0000259" key="2">
    <source>
        <dbReference type="Pfam" id="PF04195"/>
    </source>
</evidence>
<dbReference type="InterPro" id="IPR007321">
    <property type="entry name" value="Transposase_28"/>
</dbReference>
<dbReference type="PANTHER" id="PTHR31099">
    <property type="entry name" value="OS06G0165300 PROTEIN"/>
    <property type="match status" value="1"/>
</dbReference>